<dbReference type="SUPFAM" id="SSF50939">
    <property type="entry name" value="Sialidases"/>
    <property type="match status" value="1"/>
</dbReference>
<dbReference type="InterPro" id="IPR055133">
    <property type="entry name" value="BT_3657-like_N"/>
</dbReference>
<dbReference type="EMBL" id="VLLG01000003">
    <property type="protein sequence ID" value="TWI88282.1"/>
    <property type="molecule type" value="Genomic_DNA"/>
</dbReference>
<evidence type="ECO:0000259" key="3">
    <source>
        <dbReference type="Pfam" id="PF13204"/>
    </source>
</evidence>
<evidence type="ECO:0000313" key="8">
    <source>
        <dbReference type="Proteomes" id="UP000316778"/>
    </source>
</evidence>
<name>A0A562T455_CHIJA</name>
<comment type="caution">
    <text evidence="7">The sequence shown here is derived from an EMBL/GenBank/DDBJ whole genome shotgun (WGS) entry which is preliminary data.</text>
</comment>
<dbReference type="SUPFAM" id="SSF75005">
    <property type="entry name" value="Arabinanase/levansucrase/invertase"/>
    <property type="match status" value="1"/>
</dbReference>
<gene>
    <name evidence="7" type="ORF">LX66_2367</name>
</gene>
<feature type="domain" description="BT-1020-like N-terminal beta-propeller" evidence="6">
    <location>
        <begin position="755"/>
        <end position="990"/>
    </location>
</feature>
<dbReference type="Gene3D" id="3.20.20.80">
    <property type="entry name" value="Glycosidases"/>
    <property type="match status" value="1"/>
</dbReference>
<accession>A0A562T455</accession>
<dbReference type="InterPro" id="IPR024749">
    <property type="entry name" value="Collagen-bd_put"/>
</dbReference>
<dbReference type="Pfam" id="PF22847">
    <property type="entry name" value="BT_3657-like_N"/>
    <property type="match status" value="1"/>
</dbReference>
<dbReference type="Pfam" id="PF24067">
    <property type="entry name" value="Beta-prop_BT_1020"/>
    <property type="match status" value="1"/>
</dbReference>
<dbReference type="PANTHER" id="PTHR37836">
    <property type="entry name" value="LMO1036 PROTEIN"/>
    <property type="match status" value="1"/>
</dbReference>
<sequence>MHRINTILFLLLLAPGISAGAQSQRTGRLQVSANGRYITTASGAPFFWLGDTGWLLFNKLNRDDAEKYLEDRREKGFNVIQAMLVHNARQVNAYGDSALHNRDVTQPAVTAGNDVADAAQYDYWDHVDYIVDKAAEKGIYMALVPVWGSNVKAGLVNRQQAKTYAAWLAARYKDRPNIIWLNGGDIKGSDSTEVWKVLGHTLRAQDPHHLITFHPRGRTPSSQWFHNEPWLDFNMFQSGHRRYNQDTSANEQLHYGEDNWKYVAADYREKPAKPTLDGEPSYEGIPQGLHNPSEPYWTDSDVRRYGYWSVFAGGAGYTYGHNAVMQMHRPGDTEGNYGVKDYWYNAINDPGAEQMVHLKKLLLSRPYFERVPDQSLIAGDPGERYNRLLATRGQQYAFIYTYNGRTMQVRMGKIAGDSVKASWYDPRNGQLRPVGKFRNKGIATFDPPGEQRNGNDWVLVLDTDVPGREVYLFTSFREPATDGLHFLYSYDGYHWLDMGRSFLHPEIGANKLMRDPSMVQGPDGTFHLVWTSGWKGDKGFGYASSKDLLHWSEQQFIPVMEQEPNTVNVWAPELYYDEATAQFIIIWASTIPHRFPRGAEAEDNNHRMYYVTTKDFKTFSPAKLFLDPGFSVIDAVIMQQAAGKYVLVLKDNTRPERNIKVAFGNKALGPYTGVSAPFTGHFTEGPTVTKAGKDWLIYFDAYRDKAYGAVKTTDFKTFTDISADVLVPEGHKHGTIIKVKETVLDQLLVSPPSGDTVHYTGHTRVNIDYHHGQLSPAMGVHNIQVMRANREHPEKADGMGWTYNHAPMLAYWNHTFYLEYLSDKVGEHIPPGQTLLVTSKDGYNWEKPVVLFPPYKIPDGTTKDGYPGVAKDLYAVMHQRMGFYTSKQKRLLALAYYGICLDIKDDPNDGKGIGRVVREILPDGRFGPIYFIRYNHGWNAQNTSYPFYTESRDKGFVAACNELLADPLATQQWNEEADRDDPLIPLKKQYKALSYYHLPDGRVAGLWKHAVTAISNDNGKTWPESAHRAPGFVNANAKIWGQRTSDGRYATVYNPSDYRWPLGISTSRDGLEYTNLLLVHGEISPLRYHGHFKDYGPQYVRGITEGNGTPPDGKLWVTYSMSKEDIWVSSIPVPVKGAATEPVNEVFKHMDPATALEKWNIYSPQWSPVKMEQGADGPALVLRDWDRYDYAKAERLFPATQQGTVAFSVTPAQNNKGMLQAELQDAKGSPAIRLIFDADSLLHAKAGAKFKNLLRYEAGKTYNIRITFNTVSRFYTVNVNGKDVLTQLTFAPVHGLERMVFRTGMPRHFPNADTPAAQTYDLPQAGEPEEEAVFYIGSLKTSK</sequence>
<dbReference type="Pfam" id="PF12904">
    <property type="entry name" value="Collagen_bind_2"/>
    <property type="match status" value="1"/>
</dbReference>
<proteinExistence type="predicted"/>
<feature type="domain" description="Arabinosidase BT-3657-like N-terminal" evidence="5">
    <location>
        <begin position="478"/>
        <end position="557"/>
    </location>
</feature>
<dbReference type="CDD" id="cd08983">
    <property type="entry name" value="GH43_Bt3655-like"/>
    <property type="match status" value="1"/>
</dbReference>
<dbReference type="PANTHER" id="PTHR37836:SF3">
    <property type="entry name" value="ENDOGLUCANASE"/>
    <property type="match status" value="1"/>
</dbReference>
<feature type="domain" description="Apiosidase-like catalytic" evidence="3">
    <location>
        <begin position="32"/>
        <end position="369"/>
    </location>
</feature>
<reference evidence="7 8" key="1">
    <citation type="journal article" date="2013" name="Stand. Genomic Sci.">
        <title>Genomic Encyclopedia of Type Strains, Phase I: The one thousand microbial genomes (KMG-I) project.</title>
        <authorList>
            <person name="Kyrpides N.C."/>
            <person name="Woyke T."/>
            <person name="Eisen J.A."/>
            <person name="Garrity G."/>
            <person name="Lilburn T.G."/>
            <person name="Beck B.J."/>
            <person name="Whitman W.B."/>
            <person name="Hugenholtz P."/>
            <person name="Klenk H.P."/>
        </authorList>
    </citation>
    <scope>NUCLEOTIDE SEQUENCE [LARGE SCALE GENOMIC DNA]</scope>
    <source>
        <strain evidence="7 8">DSM 13484</strain>
    </source>
</reference>
<dbReference type="Gene3D" id="2.115.10.20">
    <property type="entry name" value="Glycosyl hydrolase domain, family 43"/>
    <property type="match status" value="1"/>
</dbReference>
<dbReference type="InterPro" id="IPR054490">
    <property type="entry name" value="BT_1020-like_b-sandwich_1"/>
</dbReference>
<feature type="domain" description="Putative collagen-binding" evidence="2">
    <location>
        <begin position="371"/>
        <end position="462"/>
    </location>
</feature>
<feature type="domain" description="BT-1020-like structural beta-sandwich" evidence="4">
    <location>
        <begin position="1159"/>
        <end position="1318"/>
    </location>
</feature>
<keyword evidence="1" id="KW-0732">Signal</keyword>
<protein>
    <submittedName>
        <fullName evidence="7">Collagenase-like protein with putative collagen-binding domain</fullName>
    </submittedName>
</protein>
<dbReference type="Pfam" id="PF22585">
    <property type="entry name" value="Sialidase-like_CBM"/>
    <property type="match status" value="1"/>
</dbReference>
<feature type="chain" id="PRO_5021729991" evidence="1">
    <location>
        <begin position="22"/>
        <end position="1343"/>
    </location>
</feature>
<dbReference type="InterPro" id="IPR023296">
    <property type="entry name" value="Glyco_hydro_beta-prop_sf"/>
</dbReference>
<dbReference type="InterPro" id="IPR056425">
    <property type="entry name" value="Beta-prop_BT_1020"/>
</dbReference>
<evidence type="ECO:0000259" key="5">
    <source>
        <dbReference type="Pfam" id="PF22847"/>
    </source>
</evidence>
<organism evidence="7 8">
    <name type="scientific">Chitinophaga japonensis</name>
    <name type="common">Flexibacter japonensis</name>
    <dbReference type="NCBI Taxonomy" id="104662"/>
    <lineage>
        <taxon>Bacteria</taxon>
        <taxon>Pseudomonadati</taxon>
        <taxon>Bacteroidota</taxon>
        <taxon>Chitinophagia</taxon>
        <taxon>Chitinophagales</taxon>
        <taxon>Chitinophagaceae</taxon>
        <taxon>Chitinophaga</taxon>
    </lineage>
</organism>
<dbReference type="Proteomes" id="UP000316778">
    <property type="component" value="Unassembled WGS sequence"/>
</dbReference>
<dbReference type="InterPro" id="IPR025277">
    <property type="entry name" value="Apiosidase-like_cat_dom"/>
</dbReference>
<evidence type="ECO:0000256" key="1">
    <source>
        <dbReference type="SAM" id="SignalP"/>
    </source>
</evidence>
<dbReference type="InterPro" id="IPR017853">
    <property type="entry name" value="GH"/>
</dbReference>
<evidence type="ECO:0000313" key="7">
    <source>
        <dbReference type="EMBL" id="TWI88282.1"/>
    </source>
</evidence>
<evidence type="ECO:0000259" key="2">
    <source>
        <dbReference type="Pfam" id="PF12904"/>
    </source>
</evidence>
<evidence type="ECO:0000259" key="4">
    <source>
        <dbReference type="Pfam" id="PF22585"/>
    </source>
</evidence>
<dbReference type="InterPro" id="IPR036278">
    <property type="entry name" value="Sialidase_sf"/>
</dbReference>
<dbReference type="SUPFAM" id="SSF51445">
    <property type="entry name" value="(Trans)glycosidases"/>
    <property type="match status" value="1"/>
</dbReference>
<keyword evidence="8" id="KW-1185">Reference proteome</keyword>
<dbReference type="RefSeq" id="WP_211366183.1">
    <property type="nucleotide sequence ID" value="NZ_BAAAFY010000001.1"/>
</dbReference>
<evidence type="ECO:0000259" key="6">
    <source>
        <dbReference type="Pfam" id="PF24067"/>
    </source>
</evidence>
<feature type="signal peptide" evidence="1">
    <location>
        <begin position="1"/>
        <end position="21"/>
    </location>
</feature>
<dbReference type="Pfam" id="PF13204">
    <property type="entry name" value="Apiosidase"/>
    <property type="match status" value="1"/>
</dbReference>